<dbReference type="EMBL" id="AAGTPA010000009">
    <property type="protein sequence ID" value="EBR8433324.1"/>
    <property type="molecule type" value="Genomic_DNA"/>
</dbReference>
<proteinExistence type="predicted"/>
<comment type="caution">
    <text evidence="1">The sequence shown here is derived from an EMBL/GenBank/DDBJ whole genome shotgun (WGS) entry which is preliminary data.</text>
</comment>
<dbReference type="AlphaFoldDB" id="A0A5U8J6X5"/>
<accession>A0A5U8J6X5</accession>
<name>A0A5U8J6X5_SALET</name>
<dbReference type="Proteomes" id="UP000839597">
    <property type="component" value="Unassembled WGS sequence"/>
</dbReference>
<gene>
    <name evidence="1" type="ORF">DOI44_09855</name>
</gene>
<organism evidence="1">
    <name type="scientific">Salmonella enterica subsp. enterica serovar Panama</name>
    <dbReference type="NCBI Taxonomy" id="29472"/>
    <lineage>
        <taxon>Bacteria</taxon>
        <taxon>Pseudomonadati</taxon>
        <taxon>Pseudomonadota</taxon>
        <taxon>Gammaproteobacteria</taxon>
        <taxon>Enterobacterales</taxon>
        <taxon>Enterobacteriaceae</taxon>
        <taxon>Salmonella</taxon>
    </lineage>
</organism>
<reference evidence="1" key="1">
    <citation type="submission" date="2018-06" db="EMBL/GenBank/DDBJ databases">
        <authorList>
            <person name="Ashton P.M."/>
            <person name="Dallman T."/>
            <person name="Nair S."/>
            <person name="De Pinna E."/>
            <person name="Peters T."/>
            <person name="Grant K."/>
        </authorList>
    </citation>
    <scope>NUCLEOTIDE SEQUENCE [LARGE SCALE GENOMIC DNA]</scope>
    <source>
        <strain evidence="1">449454</strain>
    </source>
</reference>
<sequence>MNKIKKSNETLYVSTVSRITPAEVAMAMLGFDCFDDDSILNKTQRKEFDKLKRAITRNLQIVEIKPAFSTPYDSYKVLCAAFRLQNETTSIDVRDAINNAIIIMTQKEEKWVEILKDMGGDELYQTAKRLKYHKRGLHKREDENRNDLKLMGLLVQLLQECGKAKYSGNIAEIHRDLLKLCNNKKISTNGIKKSTFFNKIKSANIIIDEDIIG</sequence>
<protein>
    <submittedName>
        <fullName evidence="1">Uncharacterized protein</fullName>
    </submittedName>
</protein>
<evidence type="ECO:0000313" key="1">
    <source>
        <dbReference type="EMBL" id="EBR8433324.1"/>
    </source>
</evidence>